<proteinExistence type="predicted"/>
<evidence type="ECO:0000313" key="3">
    <source>
        <dbReference type="Proteomes" id="UP000233837"/>
    </source>
</evidence>
<keyword evidence="2" id="KW-0347">Helicase</keyword>
<keyword evidence="2" id="KW-0547">Nucleotide-binding</keyword>
<reference evidence="2 3" key="2">
    <citation type="journal article" date="2017" name="Nature">
        <title>The Apostasia genome and the evolution of orchids.</title>
        <authorList>
            <person name="Zhang G.Q."/>
            <person name="Liu K.W."/>
            <person name="Li Z."/>
            <person name="Lohaus R."/>
            <person name="Hsiao Y.Y."/>
            <person name="Niu S.C."/>
            <person name="Wang J.Y."/>
            <person name="Lin Y.C."/>
            <person name="Xu Q."/>
            <person name="Chen L.J."/>
            <person name="Yoshida K."/>
            <person name="Fujiwara S."/>
            <person name="Wang Z.W."/>
            <person name="Zhang Y.Q."/>
            <person name="Mitsuda N."/>
            <person name="Wang M."/>
            <person name="Liu G.H."/>
            <person name="Pecoraro L."/>
            <person name="Huang H.X."/>
            <person name="Xiao X.J."/>
            <person name="Lin M."/>
            <person name="Wu X.Y."/>
            <person name="Wu W.L."/>
            <person name="Chen Y.Y."/>
            <person name="Chang S.B."/>
            <person name="Sakamoto S."/>
            <person name="Ohme-Takagi M."/>
            <person name="Yagi M."/>
            <person name="Zeng S.J."/>
            <person name="Shen C.Y."/>
            <person name="Yeh C.M."/>
            <person name="Luo Y.B."/>
            <person name="Tsai W.C."/>
            <person name="Van de Peer Y."/>
            <person name="Liu Z.J."/>
        </authorList>
    </citation>
    <scope>NUCLEOTIDE SEQUENCE [LARGE SCALE GENOMIC DNA]</scope>
    <source>
        <tissue evidence="2">The whole plant</tissue>
    </source>
</reference>
<evidence type="ECO:0000256" key="1">
    <source>
        <dbReference type="SAM" id="MobiDB-lite"/>
    </source>
</evidence>
<gene>
    <name evidence="2" type="ORF">MA16_Dca011695</name>
</gene>
<protein>
    <submittedName>
        <fullName evidence="2">ATP-dependent RNA helicase DOB1</fullName>
    </submittedName>
</protein>
<feature type="region of interest" description="Disordered" evidence="1">
    <location>
        <begin position="1"/>
        <end position="28"/>
    </location>
</feature>
<organism evidence="2 3">
    <name type="scientific">Dendrobium catenatum</name>
    <dbReference type="NCBI Taxonomy" id="906689"/>
    <lineage>
        <taxon>Eukaryota</taxon>
        <taxon>Viridiplantae</taxon>
        <taxon>Streptophyta</taxon>
        <taxon>Embryophyta</taxon>
        <taxon>Tracheophyta</taxon>
        <taxon>Spermatophyta</taxon>
        <taxon>Magnoliopsida</taxon>
        <taxon>Liliopsida</taxon>
        <taxon>Asparagales</taxon>
        <taxon>Orchidaceae</taxon>
        <taxon>Epidendroideae</taxon>
        <taxon>Malaxideae</taxon>
        <taxon>Dendrobiinae</taxon>
        <taxon>Dendrobium</taxon>
    </lineage>
</organism>
<dbReference type="Proteomes" id="UP000233837">
    <property type="component" value="Unassembled WGS sequence"/>
</dbReference>
<sequence length="127" mass="14239">MSSLIKRKSVDGATPENPIPYKSQRKDEPMVIDDGVTCLHDVSYPEGYVASRSGPTRPTEGNLKPAKEFPFVLDPFQSEAIRCIENGESVMCMKKQCLSPALQPNFEKLIRAWNRTVPDHFSHVSCD</sequence>
<dbReference type="EMBL" id="KZ502327">
    <property type="protein sequence ID" value="PKU80571.1"/>
    <property type="molecule type" value="Genomic_DNA"/>
</dbReference>
<keyword evidence="3" id="KW-1185">Reference proteome</keyword>
<name>A0A2I0WY40_9ASPA</name>
<dbReference type="STRING" id="906689.A0A2I0WY40"/>
<dbReference type="AlphaFoldDB" id="A0A2I0WY40"/>
<reference evidence="2 3" key="1">
    <citation type="journal article" date="2016" name="Sci. Rep.">
        <title>The Dendrobium catenatum Lindl. genome sequence provides insights into polysaccharide synthase, floral development and adaptive evolution.</title>
        <authorList>
            <person name="Zhang G.Q."/>
            <person name="Xu Q."/>
            <person name="Bian C."/>
            <person name="Tsai W.C."/>
            <person name="Yeh C.M."/>
            <person name="Liu K.W."/>
            <person name="Yoshida K."/>
            <person name="Zhang L.S."/>
            <person name="Chang S.B."/>
            <person name="Chen F."/>
            <person name="Shi Y."/>
            <person name="Su Y.Y."/>
            <person name="Zhang Y.Q."/>
            <person name="Chen L.J."/>
            <person name="Yin Y."/>
            <person name="Lin M."/>
            <person name="Huang H."/>
            <person name="Deng H."/>
            <person name="Wang Z.W."/>
            <person name="Zhu S.L."/>
            <person name="Zhao X."/>
            <person name="Deng C."/>
            <person name="Niu S.C."/>
            <person name="Huang J."/>
            <person name="Wang M."/>
            <person name="Liu G.H."/>
            <person name="Yang H.J."/>
            <person name="Xiao X.J."/>
            <person name="Hsiao Y.Y."/>
            <person name="Wu W.L."/>
            <person name="Chen Y.Y."/>
            <person name="Mitsuda N."/>
            <person name="Ohme-Takagi M."/>
            <person name="Luo Y.B."/>
            <person name="Van de Peer Y."/>
            <person name="Liu Z.J."/>
        </authorList>
    </citation>
    <scope>NUCLEOTIDE SEQUENCE [LARGE SCALE GENOMIC DNA]</scope>
    <source>
        <tissue evidence="2">The whole plant</tissue>
    </source>
</reference>
<dbReference type="GO" id="GO:0004386">
    <property type="term" value="F:helicase activity"/>
    <property type="evidence" value="ECO:0007669"/>
    <property type="project" value="UniProtKB-KW"/>
</dbReference>
<keyword evidence="2" id="KW-0378">Hydrolase</keyword>
<keyword evidence="2" id="KW-0067">ATP-binding</keyword>
<evidence type="ECO:0000313" key="2">
    <source>
        <dbReference type="EMBL" id="PKU80571.1"/>
    </source>
</evidence>
<accession>A0A2I0WY40</accession>